<protein>
    <submittedName>
        <fullName evidence="1">Baseplate wedge subunit</fullName>
    </submittedName>
</protein>
<dbReference type="RefSeq" id="YP_009200410.1">
    <property type="nucleotide sequence ID" value="NC_028820.1"/>
</dbReference>
<dbReference type="Pfam" id="PF11246">
    <property type="entry name" value="Phage_gp53"/>
    <property type="match status" value="1"/>
</dbReference>
<organism evidence="1 2">
    <name type="scientific">Yersinia phage vB_YenM_TG1</name>
    <dbReference type="NCBI Taxonomy" id="1589265"/>
    <lineage>
        <taxon>Viruses</taxon>
        <taxon>Duplodnaviria</taxon>
        <taxon>Heunggongvirae</taxon>
        <taxon>Uroviricota</taxon>
        <taxon>Caudoviricetes</taxon>
        <taxon>Pantevenvirales</taxon>
        <taxon>Straboviridae</taxon>
        <taxon>Tevenvirinae</taxon>
        <taxon>Tegunavirus</taxon>
        <taxon>Tegunavirus yenmtg1</taxon>
    </lineage>
</organism>
<dbReference type="EMBL" id="KP202158">
    <property type="protein sequence ID" value="AJD81959.1"/>
    <property type="molecule type" value="Genomic_DNA"/>
</dbReference>
<gene>
    <name evidence="1" type="ORF">YenMTG1_149</name>
</gene>
<keyword evidence="2" id="KW-1185">Reference proteome</keyword>
<name>A0A0B5A2L0_9CAUD</name>
<accession>A0A0B5A2L0</accession>
<reference evidence="1 2" key="1">
    <citation type="submission" date="2014-11" db="EMBL/GenBank/DDBJ databases">
        <title>Complete genome sequence of vB_YenM_TG1, a broad host range bacteriophage which infects Yersinia enterocolitica.</title>
        <authorList>
            <person name="Leon-Velarde C.G."/>
            <person name="Kropinski A.M."/>
            <person name="Chen S."/>
            <person name="Griffiths M.W."/>
            <person name="Odumeru J.A."/>
        </authorList>
    </citation>
    <scope>NUCLEOTIDE SEQUENCE [LARGE SCALE GENOMIC DNA]</scope>
</reference>
<sequence>MLFSFFDPVAYTAKTLDPNTPAIPMADIFKNYGKYFSTVAKGFKLQTHYISGYPRPEELAYRLYGNAQYYWLILMINNIYDPYYGWITSQDAAYQAAEQRYKDIGGDQVLYHIDILGEKYYDLVEYPIGQQVWYSKGDKSHSYPQYKGALAAVDIYEDAILKNEAKRAIKILNPNDLDTFINQLTHLMGQGQ</sequence>
<dbReference type="GeneID" id="26627473"/>
<evidence type="ECO:0000313" key="1">
    <source>
        <dbReference type="EMBL" id="AJD81959.1"/>
    </source>
</evidence>
<proteinExistence type="predicted"/>
<dbReference type="KEGG" id="vg:26627473"/>
<dbReference type="InterPro" id="IPR022607">
    <property type="entry name" value="Phage_T4_Gp53_baseplate_wedge"/>
</dbReference>
<evidence type="ECO:0000313" key="2">
    <source>
        <dbReference type="Proteomes" id="UP000031805"/>
    </source>
</evidence>
<dbReference type="Proteomes" id="UP000031805">
    <property type="component" value="Segment"/>
</dbReference>